<reference evidence="1" key="1">
    <citation type="submission" date="2020-05" db="UniProtKB">
        <authorList>
            <consortium name="EnsemblMetazoa"/>
        </authorList>
    </citation>
    <scope>IDENTIFICATION</scope>
    <source>
        <strain evidence="1">BB02</strain>
    </source>
</reference>
<evidence type="ECO:0000313" key="2">
    <source>
        <dbReference type="Proteomes" id="UP000076420"/>
    </source>
</evidence>
<dbReference type="AlphaFoldDB" id="A0A2C9M786"/>
<proteinExistence type="predicted"/>
<organism evidence="1 2">
    <name type="scientific">Biomphalaria glabrata</name>
    <name type="common">Bloodfluke planorb</name>
    <name type="synonym">Freshwater snail</name>
    <dbReference type="NCBI Taxonomy" id="6526"/>
    <lineage>
        <taxon>Eukaryota</taxon>
        <taxon>Metazoa</taxon>
        <taxon>Spiralia</taxon>
        <taxon>Lophotrochozoa</taxon>
        <taxon>Mollusca</taxon>
        <taxon>Gastropoda</taxon>
        <taxon>Heterobranchia</taxon>
        <taxon>Euthyneura</taxon>
        <taxon>Panpulmonata</taxon>
        <taxon>Hygrophila</taxon>
        <taxon>Lymnaeoidea</taxon>
        <taxon>Planorbidae</taxon>
        <taxon>Biomphalaria</taxon>
    </lineage>
</organism>
<sequence>SVSNWTLVFRAQSGINVSFYDLWENNGHYDDLSMSSDFPIGCYRLDNLGNCKRHFRSYVLDNWTNIDQIKLSVYVNGSETAYMIFNGSASDRQSWFNRKLLEKSYWTSLANDTQVFWFSFQGETFSGLSRRFIIFSYYWNCWSDSMYFMAIDSAYESCSPYWGPIPSYPMFFYSPVNQMVSTSNTLYNMPHVNCLQVSTSNTLYNVSRELPP</sequence>
<gene>
    <name evidence="1" type="primary">106059837</name>
</gene>
<dbReference type="Proteomes" id="UP000076420">
    <property type="component" value="Unassembled WGS sequence"/>
</dbReference>
<dbReference type="EnsemblMetazoa" id="BGLB039260-RA">
    <property type="protein sequence ID" value="BGLB039260-PA"/>
    <property type="gene ID" value="BGLB039260"/>
</dbReference>
<protein>
    <submittedName>
        <fullName evidence="1">Uncharacterized protein</fullName>
    </submittedName>
</protein>
<dbReference type="VEuPathDB" id="VectorBase:BGLAX_049045"/>
<dbReference type="VEuPathDB" id="VectorBase:BGLB039260"/>
<evidence type="ECO:0000313" key="1">
    <source>
        <dbReference type="EnsemblMetazoa" id="BGLB039260-PA"/>
    </source>
</evidence>
<dbReference type="KEGG" id="bgt:106059837"/>
<accession>A0A2C9M786</accession>
<name>A0A2C9M786_BIOGL</name>